<dbReference type="PANTHER" id="PTHR43133">
    <property type="entry name" value="RNA POLYMERASE ECF-TYPE SIGMA FACTO"/>
    <property type="match status" value="1"/>
</dbReference>
<keyword evidence="3" id="KW-0731">Sigma factor</keyword>
<organism evidence="7 8">
    <name type="scientific">Maribacter stanieri</name>
    <dbReference type="NCBI Taxonomy" id="440514"/>
    <lineage>
        <taxon>Bacteria</taxon>
        <taxon>Pseudomonadati</taxon>
        <taxon>Bacteroidota</taxon>
        <taxon>Flavobacteriia</taxon>
        <taxon>Flavobacteriales</taxon>
        <taxon>Flavobacteriaceae</taxon>
        <taxon>Maribacter</taxon>
    </lineage>
</organism>
<evidence type="ECO:0000256" key="2">
    <source>
        <dbReference type="ARBA" id="ARBA00023015"/>
    </source>
</evidence>
<dbReference type="Gene3D" id="1.10.10.10">
    <property type="entry name" value="Winged helix-like DNA-binding domain superfamily/Winged helix DNA-binding domain"/>
    <property type="match status" value="1"/>
</dbReference>
<dbReference type="InterPro" id="IPR007627">
    <property type="entry name" value="RNA_pol_sigma70_r2"/>
</dbReference>
<dbReference type="GO" id="GO:0016987">
    <property type="term" value="F:sigma factor activity"/>
    <property type="evidence" value="ECO:0007669"/>
    <property type="project" value="UniProtKB-KW"/>
</dbReference>
<name>A0A1I6K047_9FLAO</name>
<dbReference type="STRING" id="440514.SAMN04488010_3315"/>
<dbReference type="CDD" id="cd06171">
    <property type="entry name" value="Sigma70_r4"/>
    <property type="match status" value="1"/>
</dbReference>
<keyword evidence="8" id="KW-1185">Reference proteome</keyword>
<dbReference type="InterPro" id="IPR039425">
    <property type="entry name" value="RNA_pol_sigma-70-like"/>
</dbReference>
<dbReference type="InterPro" id="IPR014284">
    <property type="entry name" value="RNA_pol_sigma-70_dom"/>
</dbReference>
<dbReference type="AlphaFoldDB" id="A0A1I6K047"/>
<proteinExistence type="inferred from homology"/>
<evidence type="ECO:0000313" key="7">
    <source>
        <dbReference type="EMBL" id="SFR84625.1"/>
    </source>
</evidence>
<dbReference type="Gene3D" id="1.10.1740.10">
    <property type="match status" value="1"/>
</dbReference>
<keyword evidence="4" id="KW-0804">Transcription</keyword>
<dbReference type="PANTHER" id="PTHR43133:SF46">
    <property type="entry name" value="RNA POLYMERASE SIGMA-70 FACTOR ECF SUBFAMILY"/>
    <property type="match status" value="1"/>
</dbReference>
<evidence type="ECO:0000256" key="3">
    <source>
        <dbReference type="ARBA" id="ARBA00023082"/>
    </source>
</evidence>
<dbReference type="GO" id="GO:0003677">
    <property type="term" value="F:DNA binding"/>
    <property type="evidence" value="ECO:0007669"/>
    <property type="project" value="InterPro"/>
</dbReference>
<evidence type="ECO:0000256" key="4">
    <source>
        <dbReference type="ARBA" id="ARBA00023163"/>
    </source>
</evidence>
<evidence type="ECO:0000259" key="5">
    <source>
        <dbReference type="Pfam" id="PF04542"/>
    </source>
</evidence>
<reference evidence="8" key="1">
    <citation type="submission" date="2016-10" db="EMBL/GenBank/DDBJ databases">
        <authorList>
            <person name="Varghese N."/>
            <person name="Submissions S."/>
        </authorList>
    </citation>
    <scope>NUCLEOTIDE SEQUENCE [LARGE SCALE GENOMIC DNA]</scope>
    <source>
        <strain evidence="8">DSM 19891</strain>
    </source>
</reference>
<feature type="domain" description="RNA polymerase sigma-70 region 2" evidence="5">
    <location>
        <begin position="32"/>
        <end position="99"/>
    </location>
</feature>
<comment type="similarity">
    <text evidence="1">Belongs to the sigma-70 factor family. ECF subfamily.</text>
</comment>
<sequence>MAVEHVKFMELHSDETIWYFFKKGEANGFSLLFKKYYPQLHVYGLKLSNNQEITEDCLQNFFIQLFEDREKENSIKNLKAYLFVSFKRRLIKQLQKNQKNLPISEAQLFKTNFTFSAEEISIHQEIQFLCTSTLANLINNLSPRQKEVLYLKYYSGMNSSDIAEVMDMNYQSVLNVLQKALSKLRKASENQQIKNILKKS</sequence>
<evidence type="ECO:0000313" key="8">
    <source>
        <dbReference type="Proteomes" id="UP000199462"/>
    </source>
</evidence>
<protein>
    <submittedName>
        <fullName evidence="7">RNA polymerase sigma factor, sigma-70 family</fullName>
    </submittedName>
</protein>
<dbReference type="NCBIfam" id="TIGR02937">
    <property type="entry name" value="sigma70-ECF"/>
    <property type="match status" value="1"/>
</dbReference>
<dbReference type="SUPFAM" id="SSF88946">
    <property type="entry name" value="Sigma2 domain of RNA polymerase sigma factors"/>
    <property type="match status" value="1"/>
</dbReference>
<dbReference type="InterPro" id="IPR013249">
    <property type="entry name" value="RNA_pol_sigma70_r4_t2"/>
</dbReference>
<evidence type="ECO:0000256" key="1">
    <source>
        <dbReference type="ARBA" id="ARBA00010641"/>
    </source>
</evidence>
<dbReference type="Pfam" id="PF08281">
    <property type="entry name" value="Sigma70_r4_2"/>
    <property type="match status" value="1"/>
</dbReference>
<accession>A0A1I6K047</accession>
<keyword evidence="2" id="KW-0805">Transcription regulation</keyword>
<evidence type="ECO:0000259" key="6">
    <source>
        <dbReference type="Pfam" id="PF08281"/>
    </source>
</evidence>
<dbReference type="InterPro" id="IPR013324">
    <property type="entry name" value="RNA_pol_sigma_r3/r4-like"/>
</dbReference>
<dbReference type="Proteomes" id="UP000199462">
    <property type="component" value="Unassembled WGS sequence"/>
</dbReference>
<dbReference type="SUPFAM" id="SSF88659">
    <property type="entry name" value="Sigma3 and sigma4 domains of RNA polymerase sigma factors"/>
    <property type="match status" value="1"/>
</dbReference>
<dbReference type="EMBL" id="FOYX01000003">
    <property type="protein sequence ID" value="SFR84625.1"/>
    <property type="molecule type" value="Genomic_DNA"/>
</dbReference>
<dbReference type="GO" id="GO:0006352">
    <property type="term" value="P:DNA-templated transcription initiation"/>
    <property type="evidence" value="ECO:0007669"/>
    <property type="project" value="InterPro"/>
</dbReference>
<gene>
    <name evidence="7" type="ORF">SAMN04488010_3315</name>
</gene>
<feature type="domain" description="RNA polymerase sigma factor 70 region 4 type 2" evidence="6">
    <location>
        <begin position="134"/>
        <end position="184"/>
    </location>
</feature>
<dbReference type="Pfam" id="PF04542">
    <property type="entry name" value="Sigma70_r2"/>
    <property type="match status" value="1"/>
</dbReference>
<dbReference type="InterPro" id="IPR036388">
    <property type="entry name" value="WH-like_DNA-bd_sf"/>
</dbReference>
<dbReference type="InterPro" id="IPR013325">
    <property type="entry name" value="RNA_pol_sigma_r2"/>
</dbReference>